<dbReference type="EMBL" id="FWFO01000001">
    <property type="protein sequence ID" value="SLN22504.1"/>
    <property type="molecule type" value="Genomic_DNA"/>
</dbReference>
<name>A0A1Y5RPK2_9RHOB</name>
<dbReference type="Proteomes" id="UP000193077">
    <property type="component" value="Unassembled WGS sequence"/>
</dbReference>
<evidence type="ECO:0000313" key="2">
    <source>
        <dbReference type="Proteomes" id="UP000193077"/>
    </source>
</evidence>
<sequence length="32" mass="3695">MFHSKKTFARSANWALKDPEDPFYVVLPQLAS</sequence>
<proteinExistence type="predicted"/>
<reference evidence="1 2" key="1">
    <citation type="submission" date="2017-03" db="EMBL/GenBank/DDBJ databases">
        <authorList>
            <person name="Afonso C.L."/>
            <person name="Miller P.J."/>
            <person name="Scott M.A."/>
            <person name="Spackman E."/>
            <person name="Goraichik I."/>
            <person name="Dimitrov K.M."/>
            <person name="Suarez D.L."/>
            <person name="Swayne D.E."/>
        </authorList>
    </citation>
    <scope>NUCLEOTIDE SEQUENCE [LARGE SCALE GENOMIC DNA]</scope>
    <source>
        <strain evidence="1 2">CECT 7639</strain>
    </source>
</reference>
<dbReference type="AlphaFoldDB" id="A0A1Y5RPK2"/>
<organism evidence="1 2">
    <name type="scientific">Falsiruegeria litorea R37</name>
    <dbReference type="NCBI Taxonomy" id="1200284"/>
    <lineage>
        <taxon>Bacteria</taxon>
        <taxon>Pseudomonadati</taxon>
        <taxon>Pseudomonadota</taxon>
        <taxon>Alphaproteobacteria</taxon>
        <taxon>Rhodobacterales</taxon>
        <taxon>Roseobacteraceae</taxon>
        <taxon>Falsiruegeria</taxon>
    </lineage>
</organism>
<gene>
    <name evidence="1" type="ORF">TRL7639_00688</name>
</gene>
<evidence type="ECO:0000313" key="1">
    <source>
        <dbReference type="EMBL" id="SLN22504.1"/>
    </source>
</evidence>
<keyword evidence="2" id="KW-1185">Reference proteome</keyword>
<protein>
    <submittedName>
        <fullName evidence="1">Uncharacterized protein</fullName>
    </submittedName>
</protein>
<accession>A0A1Y5RPK2</accession>